<keyword evidence="7" id="KW-0479">Metal-binding</keyword>
<organism evidence="16 17">
    <name type="scientific">Dioscorea zingiberensis</name>
    <dbReference type="NCBI Taxonomy" id="325984"/>
    <lineage>
        <taxon>Eukaryota</taxon>
        <taxon>Viridiplantae</taxon>
        <taxon>Streptophyta</taxon>
        <taxon>Embryophyta</taxon>
        <taxon>Tracheophyta</taxon>
        <taxon>Spermatophyta</taxon>
        <taxon>Magnoliopsida</taxon>
        <taxon>Liliopsida</taxon>
        <taxon>Dioscoreales</taxon>
        <taxon>Dioscoreaceae</taxon>
        <taxon>Dioscorea</taxon>
    </lineage>
</organism>
<dbReference type="Gene3D" id="3.30.40.100">
    <property type="match status" value="1"/>
</dbReference>
<evidence type="ECO:0000256" key="5">
    <source>
        <dbReference type="ARBA" id="ARBA00022679"/>
    </source>
</evidence>
<gene>
    <name evidence="16" type="ORF">J5N97_012314</name>
</gene>
<dbReference type="Pfam" id="PF00856">
    <property type="entry name" value="SET"/>
    <property type="match status" value="1"/>
</dbReference>
<accession>A0A9D5CR86</accession>
<dbReference type="Gene3D" id="2.170.270.10">
    <property type="entry name" value="SET domain"/>
    <property type="match status" value="1"/>
</dbReference>
<feature type="domain" description="SET" evidence="12">
    <location>
        <begin position="1049"/>
        <end position="1171"/>
    </location>
</feature>
<dbReference type="CDD" id="cd19172">
    <property type="entry name" value="SET_SETD2"/>
    <property type="match status" value="1"/>
</dbReference>
<keyword evidence="3" id="KW-0158">Chromosome</keyword>
<evidence type="ECO:0000313" key="16">
    <source>
        <dbReference type="EMBL" id="KAJ0976840.1"/>
    </source>
</evidence>
<dbReference type="InterPro" id="IPR003616">
    <property type="entry name" value="Post-SET_dom"/>
</dbReference>
<dbReference type="InterPro" id="IPR050777">
    <property type="entry name" value="SET2_Histone-Lys_MeTrsfase"/>
</dbReference>
<dbReference type="FunFam" id="2.170.270.10:FF:000035">
    <property type="entry name" value="Histone-lysine N-methyltransferase"/>
    <property type="match status" value="1"/>
</dbReference>
<feature type="region of interest" description="Disordered" evidence="11">
    <location>
        <begin position="1828"/>
        <end position="1862"/>
    </location>
</feature>
<keyword evidence="8" id="KW-0863">Zinc-finger</keyword>
<evidence type="ECO:0000259" key="14">
    <source>
        <dbReference type="PROSITE" id="PS51050"/>
    </source>
</evidence>
<evidence type="ECO:0000256" key="3">
    <source>
        <dbReference type="ARBA" id="ARBA00022454"/>
    </source>
</evidence>
<dbReference type="InterPro" id="IPR006560">
    <property type="entry name" value="AWS_dom"/>
</dbReference>
<feature type="region of interest" description="Disordered" evidence="11">
    <location>
        <begin position="341"/>
        <end position="372"/>
    </location>
</feature>
<keyword evidence="5" id="KW-0808">Transferase</keyword>
<dbReference type="PROSITE" id="PS50280">
    <property type="entry name" value="SET"/>
    <property type="match status" value="1"/>
</dbReference>
<dbReference type="Proteomes" id="UP001085076">
    <property type="component" value="Miscellaneous, Linkage group lg03"/>
</dbReference>
<feature type="region of interest" description="Disordered" evidence="11">
    <location>
        <begin position="690"/>
        <end position="726"/>
    </location>
</feature>
<dbReference type="PANTHER" id="PTHR22884">
    <property type="entry name" value="SET DOMAIN PROTEINS"/>
    <property type="match status" value="1"/>
</dbReference>
<keyword evidence="4" id="KW-0489">Methyltransferase</keyword>
<dbReference type="GO" id="GO:0005694">
    <property type="term" value="C:chromosome"/>
    <property type="evidence" value="ECO:0007669"/>
    <property type="project" value="UniProtKB-SubCell"/>
</dbReference>
<evidence type="ECO:0000259" key="13">
    <source>
        <dbReference type="PROSITE" id="PS50868"/>
    </source>
</evidence>
<dbReference type="PROSITE" id="PS51050">
    <property type="entry name" value="ZF_CW"/>
    <property type="match status" value="1"/>
</dbReference>
<keyword evidence="17" id="KW-1185">Reference proteome</keyword>
<dbReference type="Pfam" id="PF07496">
    <property type="entry name" value="zf-CW"/>
    <property type="match status" value="1"/>
</dbReference>
<feature type="region of interest" description="Disordered" evidence="11">
    <location>
        <begin position="1"/>
        <end position="57"/>
    </location>
</feature>
<comment type="caution">
    <text evidence="16">The sequence shown here is derived from an EMBL/GenBank/DDBJ whole genome shotgun (WGS) entry which is preliminary data.</text>
</comment>
<protein>
    <recommendedName>
        <fullName evidence="18">Histone-lysine N-methyltransferase ASHH2</fullName>
    </recommendedName>
</protein>
<proteinExistence type="predicted"/>
<feature type="region of interest" description="Disordered" evidence="11">
    <location>
        <begin position="423"/>
        <end position="473"/>
    </location>
</feature>
<dbReference type="OrthoDB" id="422362at2759"/>
<evidence type="ECO:0000256" key="1">
    <source>
        <dbReference type="ARBA" id="ARBA00004123"/>
    </source>
</evidence>
<dbReference type="InterPro" id="IPR044437">
    <property type="entry name" value="SETD2/Set2_SET"/>
</dbReference>
<comment type="subcellular location">
    <subcellularLocation>
        <location evidence="2">Chromosome</location>
    </subcellularLocation>
    <subcellularLocation>
        <location evidence="1">Nucleus</location>
    </subcellularLocation>
</comment>
<dbReference type="GO" id="GO:0032259">
    <property type="term" value="P:methylation"/>
    <property type="evidence" value="ECO:0007669"/>
    <property type="project" value="UniProtKB-KW"/>
</dbReference>
<feature type="compositionally biased region" description="Basic residues" evidence="11">
    <location>
        <begin position="431"/>
        <end position="445"/>
    </location>
</feature>
<reference evidence="16" key="1">
    <citation type="submission" date="2021-03" db="EMBL/GenBank/DDBJ databases">
        <authorList>
            <person name="Li Z."/>
            <person name="Yang C."/>
        </authorList>
    </citation>
    <scope>NUCLEOTIDE SEQUENCE</scope>
    <source>
        <strain evidence="16">Dzin_1.0</strain>
        <tissue evidence="16">Leaf</tissue>
    </source>
</reference>
<feature type="compositionally biased region" description="Polar residues" evidence="11">
    <location>
        <begin position="1697"/>
        <end position="1718"/>
    </location>
</feature>
<feature type="domain" description="CW-type" evidence="14">
    <location>
        <begin position="891"/>
        <end position="945"/>
    </location>
</feature>
<keyword evidence="10" id="KW-0539">Nucleus</keyword>
<keyword evidence="6" id="KW-0949">S-adenosyl-L-methionine</keyword>
<dbReference type="InterPro" id="IPR011124">
    <property type="entry name" value="Znf_CW"/>
</dbReference>
<evidence type="ECO:0008006" key="18">
    <source>
        <dbReference type="Google" id="ProtNLM"/>
    </source>
</evidence>
<evidence type="ECO:0000256" key="9">
    <source>
        <dbReference type="ARBA" id="ARBA00022833"/>
    </source>
</evidence>
<evidence type="ECO:0000256" key="10">
    <source>
        <dbReference type="ARBA" id="ARBA00023242"/>
    </source>
</evidence>
<feature type="region of interest" description="Disordered" evidence="11">
    <location>
        <begin position="1342"/>
        <end position="1370"/>
    </location>
</feature>
<sequence length="1934" mass="212229">MGDVGTRSEEEFGSPDALDGRPAMNAGEREGGICCVGDEGLERPSSPRENDDGPYGLAENGLKEIVLESIEVEGCETASRNEGQTSLNLYLASHEHQELPEKVVQDEQYEFTGLSPLRTDGGGSSAGTDIAGLLDERREYNGCENGLLVSPALEAECTLEDNKGDADNVEEENFRMPVPTDSEKNQIDGEHGTLLLVKPEKEEDQFFLVTESKNSLGCAELQGSSVVNNQPSEEIESSLQVCSDEEGRQVSHGPGAESCSAHGSESNAVYSCPEEGCGQVSLAVTHHPAEITQMPVALGSGAAVIDDANITCGKTLNQAIGNPKSSTTIVFRRTNPKRVASTRTKQTNGKHDKLSRAKGNARKHKEATESISSVSTHVLKIPLQHMTRKRSSSHKLARHSIWGAAENLAELFKNNAKDALCDSPIQIQNKNPKKGKTSSGRRKQNKGLSCQRSRVAKNKNPSLSHPADTEDKNSLETMFPVVVQSQTPFNMFSDTSLTSADCYIEVGLLKEASEVKYKFSDNRYNDKLTSIKPKSHQGDKDLESTVTQDTSVENVQCDYLGISSQIGSKAMVDTIDYQQLINPGTSPDSDVCHPIPDVNGEGITSVAGDAATDGILPVLRPTSQVDMNDAVITSSEPLPTHEPTQRLDKQPYTKKGKKGNSRKKDAKVNGSLPLLSECFTAKEKFHGPNETVKVRKPSRRSRHGAEKQCGLGRRNSLSSKLDSKTTTGGSKCKTFSVELSMPETAKLEYCEGAARNETGLDNCTLSVKDLGNANSEAMHSGTSLVTAKEKSRKLRKGTKMEFRVGAACHPDAVKHNKCANAKKKESLQKSIYKNVYTRGKRKPQSCLKASRGVDTSSGISNILALAGSNKLSSDEILSSMPCHGADDWQSLSSRVAWVLCDDCHKWRCISAELADAINETKCRWICKDNADKAFADCSIPQEKTDAQINAELGISDEEDCSNVQPIFKGVEPSKLAASPSASFKLIKSNLFLHRNRRTQNIDEVMVCHCKPPSNGGLGCGEQCLNRMLNIECVRGTCPCGELCSNRQFQKRKYAQFEWFPCGKKGYGLKVLEDVCKGQFLIEYVGEVLDLATYEQRQKDYASRGQKHFYFMTLNGGEVIDACAKGNLGRFINHSCDPNCRTEKWMVNGEVCIGLFAIRDIQEGEEVTFDYNYVRVFGAAAKKCVCGSSECRGYIGGDPSNTEAIVHGDSDEEYPLPVMVDEDMDESISDAIGVNVVGNNAVCVETVDETIKCSPANPESEIQQKAEPILSIPVVKPLPTLDATQIENVVDRPLSKNSTQNLSSTQTEGIMCRPTFAVRRPLDVPPQTLPAIERITSNKIKDKKEDKANVCGPQSHAKPSRSSVGLKKGRQSVKGLIPDKAREVLSTTRNVCFEGVEEKLNELLEVDGGISKRKDSTKGYLKLLFVTAAEGDNVRGRASQSIRDLSLILDALLKTKSRSVLMDIINKNGLQMLHNIMKQNRSNFNRIPIIRKLLKVLEFLASKGILTPEHMNKGPPREGMESFRDSMLSLTKHNDIQVHQIARNFRDKWIPRSIKSVESSDRDRNMPNCGDAFSSWTPLIFRRRHDMETRDSDAIVCVNGEDFHLSSNEMNTHGEISEFGTGHSITGCFPSTDAFTDGSPTIRAQSRKRKSRWDQPTDTTMSEKISVSNEDLTLGGSKSMKHTIFTEPRSQHDAMEQMSETKGYENNSPSESNIETSVKPNVDDEAPPGFGSCKDTYTKVSPKASEATGEVAMGHLLERYQSHLTVSYGIPLEVLQQLGTYEFGRSQYPPRWAVAPGMPFHPFPPLPPYPRGNREAQPFKESSTVSCANITSDTSGEKPACQVEPGLRHRQNSDRGGWPSRVPRRKFFNSQRWNNKKFQRCWPPQPWEGGHFQVKGSSSDGVSSPVAGNISDGGVGLGVPEGERSNGVNSNFYQQ</sequence>
<evidence type="ECO:0000256" key="6">
    <source>
        <dbReference type="ARBA" id="ARBA00022691"/>
    </source>
</evidence>
<dbReference type="PROSITE" id="PS51215">
    <property type="entry name" value="AWS"/>
    <property type="match status" value="1"/>
</dbReference>
<feature type="compositionally biased region" description="Low complexity" evidence="11">
    <location>
        <begin position="716"/>
        <end position="726"/>
    </location>
</feature>
<feature type="region of interest" description="Disordered" evidence="11">
    <location>
        <begin position="1688"/>
        <end position="1732"/>
    </location>
</feature>
<dbReference type="SMART" id="SM00317">
    <property type="entry name" value="SET"/>
    <property type="match status" value="1"/>
</dbReference>
<feature type="region of interest" description="Disordered" evidence="11">
    <location>
        <begin position="634"/>
        <end position="667"/>
    </location>
</feature>
<evidence type="ECO:0000259" key="15">
    <source>
        <dbReference type="PROSITE" id="PS51215"/>
    </source>
</evidence>
<dbReference type="InterPro" id="IPR001214">
    <property type="entry name" value="SET_dom"/>
</dbReference>
<dbReference type="GO" id="GO:0005634">
    <property type="term" value="C:nucleus"/>
    <property type="evidence" value="ECO:0007669"/>
    <property type="project" value="UniProtKB-SubCell"/>
</dbReference>
<feature type="compositionally biased region" description="Basic and acidic residues" evidence="11">
    <location>
        <begin position="1"/>
        <end position="10"/>
    </location>
</feature>
<evidence type="ECO:0000256" key="8">
    <source>
        <dbReference type="ARBA" id="ARBA00022771"/>
    </source>
</evidence>
<evidence type="ECO:0000256" key="2">
    <source>
        <dbReference type="ARBA" id="ARBA00004286"/>
    </source>
</evidence>
<feature type="region of interest" description="Disordered" evidence="11">
    <location>
        <begin position="1630"/>
        <end position="1660"/>
    </location>
</feature>
<keyword evidence="9" id="KW-0862">Zinc</keyword>
<feature type="compositionally biased region" description="Basic residues" evidence="11">
    <location>
        <begin position="652"/>
        <end position="661"/>
    </location>
</feature>
<evidence type="ECO:0000256" key="4">
    <source>
        <dbReference type="ARBA" id="ARBA00022603"/>
    </source>
</evidence>
<reference evidence="16" key="2">
    <citation type="journal article" date="2022" name="Hortic Res">
        <title>The genome of Dioscorea zingiberensis sheds light on the biosynthesis, origin and evolution of the medicinally important diosgenin saponins.</title>
        <authorList>
            <person name="Li Y."/>
            <person name="Tan C."/>
            <person name="Li Z."/>
            <person name="Guo J."/>
            <person name="Li S."/>
            <person name="Chen X."/>
            <person name="Wang C."/>
            <person name="Dai X."/>
            <person name="Yang H."/>
            <person name="Song W."/>
            <person name="Hou L."/>
            <person name="Xu J."/>
            <person name="Tong Z."/>
            <person name="Xu A."/>
            <person name="Yuan X."/>
            <person name="Wang W."/>
            <person name="Yang Q."/>
            <person name="Chen L."/>
            <person name="Sun Z."/>
            <person name="Wang K."/>
            <person name="Pan B."/>
            <person name="Chen J."/>
            <person name="Bao Y."/>
            <person name="Liu F."/>
            <person name="Qi X."/>
            <person name="Gang D.R."/>
            <person name="Wen J."/>
            <person name="Li J."/>
        </authorList>
    </citation>
    <scope>NUCLEOTIDE SEQUENCE</scope>
    <source>
        <strain evidence="16">Dzin_1.0</strain>
    </source>
</reference>
<dbReference type="GO" id="GO:0046975">
    <property type="term" value="F:histone H3K36 methyltransferase activity"/>
    <property type="evidence" value="ECO:0007669"/>
    <property type="project" value="InterPro"/>
</dbReference>
<evidence type="ECO:0000259" key="12">
    <source>
        <dbReference type="PROSITE" id="PS50280"/>
    </source>
</evidence>
<feature type="region of interest" description="Disordered" evidence="11">
    <location>
        <begin position="1888"/>
        <end position="1934"/>
    </location>
</feature>
<feature type="domain" description="AWS" evidence="15">
    <location>
        <begin position="1002"/>
        <end position="1052"/>
    </location>
</feature>
<evidence type="ECO:0000313" key="17">
    <source>
        <dbReference type="Proteomes" id="UP001085076"/>
    </source>
</evidence>
<dbReference type="InterPro" id="IPR046341">
    <property type="entry name" value="SET_dom_sf"/>
</dbReference>
<dbReference type="EMBL" id="JAGGNH010000003">
    <property type="protein sequence ID" value="KAJ0976840.1"/>
    <property type="molecule type" value="Genomic_DNA"/>
</dbReference>
<evidence type="ECO:0000256" key="7">
    <source>
        <dbReference type="ARBA" id="ARBA00022723"/>
    </source>
</evidence>
<feature type="compositionally biased region" description="Polar residues" evidence="11">
    <location>
        <begin position="1925"/>
        <end position="1934"/>
    </location>
</feature>
<dbReference type="GO" id="GO:0008270">
    <property type="term" value="F:zinc ion binding"/>
    <property type="evidence" value="ECO:0007669"/>
    <property type="project" value="UniProtKB-KW"/>
</dbReference>
<dbReference type="SMART" id="SM00570">
    <property type="entry name" value="AWS"/>
    <property type="match status" value="1"/>
</dbReference>
<dbReference type="Pfam" id="PF17907">
    <property type="entry name" value="AWS"/>
    <property type="match status" value="1"/>
</dbReference>
<name>A0A9D5CR86_9LILI</name>
<evidence type="ECO:0000256" key="11">
    <source>
        <dbReference type="SAM" id="MobiDB-lite"/>
    </source>
</evidence>
<feature type="domain" description="Post-SET" evidence="13">
    <location>
        <begin position="1179"/>
        <end position="1195"/>
    </location>
</feature>
<dbReference type="PROSITE" id="PS50868">
    <property type="entry name" value="POST_SET"/>
    <property type="match status" value="1"/>
</dbReference>
<feature type="compositionally biased region" description="Basic and acidic residues" evidence="11">
    <location>
        <begin position="40"/>
        <end position="51"/>
    </location>
</feature>
<dbReference type="SUPFAM" id="SSF82199">
    <property type="entry name" value="SET domain"/>
    <property type="match status" value="1"/>
</dbReference>